<feature type="transmembrane region" description="Helical" evidence="5">
    <location>
        <begin position="227"/>
        <end position="245"/>
    </location>
</feature>
<dbReference type="PROSITE" id="PS50262">
    <property type="entry name" value="G_PROTEIN_RECEP_F1_2"/>
    <property type="match status" value="1"/>
</dbReference>
<evidence type="ECO:0000256" key="1">
    <source>
        <dbReference type="ARBA" id="ARBA00004370"/>
    </source>
</evidence>
<dbReference type="GO" id="GO:0016020">
    <property type="term" value="C:membrane"/>
    <property type="evidence" value="ECO:0007669"/>
    <property type="project" value="UniProtKB-SubCell"/>
</dbReference>
<dbReference type="PANTHER" id="PTHR45698:SF1">
    <property type="entry name" value="TRACE AMINE-ASSOCIATED RECEPTOR 13C-LIKE"/>
    <property type="match status" value="1"/>
</dbReference>
<dbReference type="Proteomes" id="UP000728185">
    <property type="component" value="Unassembled WGS sequence"/>
</dbReference>
<sequence>MSEIGIVIQNIVTQFIAVFGLLSNIVGFISISHVEFGFPATSLLLRSQFVSDALGCIATYAYVITYTIPISSEITNGALFASIWASYYVLGFVCILSAMNMTLLSFDRLWAVRWFRTYRRDSKSYRITLISVLWTYTIILIMPTQIIAYFKYNNGLVAENTVTMCMKINSVIIYLFAFLGPGILICLFQFGIILVLQKLKEGPGARSLNADAITESNKGTVEQNVRAISWGIIIMLITYFVSRVYPYTDYVLSNFGLSSSSTVNGWQKIQIHMFAANFFVNPLALIFTSFSIRRWLWENIVCLKNSSWQFFSICMEKWRRI</sequence>
<dbReference type="SUPFAM" id="SSF81321">
    <property type="entry name" value="Family A G protein-coupled receptor-like"/>
    <property type="match status" value="1"/>
</dbReference>
<keyword evidence="8" id="KW-1185">Reference proteome</keyword>
<evidence type="ECO:0000259" key="6">
    <source>
        <dbReference type="PROSITE" id="PS50262"/>
    </source>
</evidence>
<dbReference type="InterPro" id="IPR017452">
    <property type="entry name" value="GPCR_Rhodpsn_7TM"/>
</dbReference>
<dbReference type="PANTHER" id="PTHR45698">
    <property type="entry name" value="TRACE AMINE-ASSOCIATED RECEPTOR 19N-RELATED"/>
    <property type="match status" value="1"/>
</dbReference>
<evidence type="ECO:0000256" key="4">
    <source>
        <dbReference type="ARBA" id="ARBA00023136"/>
    </source>
</evidence>
<gene>
    <name evidence="7" type="ORF">FBUS_11039</name>
</gene>
<feature type="transmembrane region" description="Helical" evidence="5">
    <location>
        <begin position="6"/>
        <end position="31"/>
    </location>
</feature>
<protein>
    <recommendedName>
        <fullName evidence="6">G-protein coupled receptors family 1 profile domain-containing protein</fullName>
    </recommendedName>
</protein>
<name>A0A8E0S3X6_9TREM</name>
<feature type="domain" description="G-protein coupled receptors family 1 profile" evidence="6">
    <location>
        <begin position="23"/>
        <end position="285"/>
    </location>
</feature>
<feature type="transmembrane region" description="Helical" evidence="5">
    <location>
        <begin position="43"/>
        <end position="64"/>
    </location>
</feature>
<keyword evidence="4 5" id="KW-0472">Membrane</keyword>
<feature type="transmembrane region" description="Helical" evidence="5">
    <location>
        <begin position="269"/>
        <end position="290"/>
    </location>
</feature>
<feature type="transmembrane region" description="Helical" evidence="5">
    <location>
        <begin position="172"/>
        <end position="196"/>
    </location>
</feature>
<comment type="subcellular location">
    <subcellularLocation>
        <location evidence="1">Membrane</location>
    </subcellularLocation>
</comment>
<evidence type="ECO:0000256" key="5">
    <source>
        <dbReference type="SAM" id="Phobius"/>
    </source>
</evidence>
<dbReference type="OrthoDB" id="6283082at2759"/>
<dbReference type="Gene3D" id="1.20.1070.10">
    <property type="entry name" value="Rhodopsin 7-helix transmembrane proteins"/>
    <property type="match status" value="1"/>
</dbReference>
<evidence type="ECO:0000256" key="2">
    <source>
        <dbReference type="ARBA" id="ARBA00022692"/>
    </source>
</evidence>
<dbReference type="CDD" id="cd00637">
    <property type="entry name" value="7tm_classA_rhodopsin-like"/>
    <property type="match status" value="1"/>
</dbReference>
<dbReference type="EMBL" id="LUCM01003145">
    <property type="protein sequence ID" value="KAA0196260.1"/>
    <property type="molecule type" value="Genomic_DNA"/>
</dbReference>
<accession>A0A8E0S3X6</accession>
<keyword evidence="2 5" id="KW-0812">Transmembrane</keyword>
<dbReference type="AlphaFoldDB" id="A0A8E0S3X6"/>
<evidence type="ECO:0000313" key="7">
    <source>
        <dbReference type="EMBL" id="KAA0196260.1"/>
    </source>
</evidence>
<proteinExistence type="predicted"/>
<evidence type="ECO:0000256" key="3">
    <source>
        <dbReference type="ARBA" id="ARBA00022989"/>
    </source>
</evidence>
<keyword evidence="3 5" id="KW-1133">Transmembrane helix</keyword>
<feature type="transmembrane region" description="Helical" evidence="5">
    <location>
        <begin position="127"/>
        <end position="152"/>
    </location>
</feature>
<evidence type="ECO:0000313" key="8">
    <source>
        <dbReference type="Proteomes" id="UP000728185"/>
    </source>
</evidence>
<reference evidence="7" key="1">
    <citation type="submission" date="2019-05" db="EMBL/GenBank/DDBJ databases">
        <title>Annotation for the trematode Fasciolopsis buski.</title>
        <authorList>
            <person name="Choi Y.-J."/>
        </authorList>
    </citation>
    <scope>NUCLEOTIDE SEQUENCE</scope>
    <source>
        <strain evidence="7">HT</strain>
        <tissue evidence="7">Whole worm</tissue>
    </source>
</reference>
<comment type="caution">
    <text evidence="7">The sequence shown here is derived from an EMBL/GenBank/DDBJ whole genome shotgun (WGS) entry which is preliminary data.</text>
</comment>
<feature type="transmembrane region" description="Helical" evidence="5">
    <location>
        <begin position="84"/>
        <end position="106"/>
    </location>
</feature>
<organism evidence="7 8">
    <name type="scientific">Fasciolopsis buskii</name>
    <dbReference type="NCBI Taxonomy" id="27845"/>
    <lineage>
        <taxon>Eukaryota</taxon>
        <taxon>Metazoa</taxon>
        <taxon>Spiralia</taxon>
        <taxon>Lophotrochozoa</taxon>
        <taxon>Platyhelminthes</taxon>
        <taxon>Trematoda</taxon>
        <taxon>Digenea</taxon>
        <taxon>Plagiorchiida</taxon>
        <taxon>Echinostomata</taxon>
        <taxon>Echinostomatoidea</taxon>
        <taxon>Fasciolidae</taxon>
        <taxon>Fasciolopsis</taxon>
    </lineage>
</organism>